<dbReference type="InterPro" id="IPR046349">
    <property type="entry name" value="C1-like_sf"/>
</dbReference>
<gene>
    <name evidence="4" type="ORF">TELCIR_19035</name>
</gene>
<evidence type="ECO:0000256" key="1">
    <source>
        <dbReference type="ARBA" id="ARBA00022723"/>
    </source>
</evidence>
<evidence type="ECO:0000313" key="4">
    <source>
        <dbReference type="EMBL" id="PIO59501.1"/>
    </source>
</evidence>
<dbReference type="GO" id="GO:0046872">
    <property type="term" value="F:metal ion binding"/>
    <property type="evidence" value="ECO:0007669"/>
    <property type="project" value="UniProtKB-KW"/>
</dbReference>
<dbReference type="GO" id="GO:0005886">
    <property type="term" value="C:plasma membrane"/>
    <property type="evidence" value="ECO:0007669"/>
    <property type="project" value="TreeGrafter"/>
</dbReference>
<organism evidence="4 5">
    <name type="scientific">Teladorsagia circumcincta</name>
    <name type="common">Brown stomach worm</name>
    <name type="synonym">Ostertagia circumcincta</name>
    <dbReference type="NCBI Taxonomy" id="45464"/>
    <lineage>
        <taxon>Eukaryota</taxon>
        <taxon>Metazoa</taxon>
        <taxon>Ecdysozoa</taxon>
        <taxon>Nematoda</taxon>
        <taxon>Chromadorea</taxon>
        <taxon>Rhabditida</taxon>
        <taxon>Rhabditina</taxon>
        <taxon>Rhabditomorpha</taxon>
        <taxon>Strongyloidea</taxon>
        <taxon>Trichostrongylidae</taxon>
        <taxon>Teladorsagia</taxon>
    </lineage>
</organism>
<dbReference type="CDD" id="cd20800">
    <property type="entry name" value="C1_DGK_typeII_rpt1"/>
    <property type="match status" value="1"/>
</dbReference>
<dbReference type="PANTHER" id="PTHR11255:SF109">
    <property type="entry name" value="DIACYLGLYCEROL KINASE ETA"/>
    <property type="match status" value="1"/>
</dbReference>
<dbReference type="SUPFAM" id="SSF57889">
    <property type="entry name" value="Cysteine-rich domain"/>
    <property type="match status" value="2"/>
</dbReference>
<dbReference type="OrthoDB" id="242257at2759"/>
<dbReference type="PANTHER" id="PTHR11255">
    <property type="entry name" value="DIACYLGLYCEROL KINASE"/>
    <property type="match status" value="1"/>
</dbReference>
<dbReference type="SMART" id="SM00109">
    <property type="entry name" value="C1"/>
    <property type="match status" value="1"/>
</dbReference>
<dbReference type="EMBL" id="KZ370452">
    <property type="protein sequence ID" value="PIO59501.1"/>
    <property type="molecule type" value="Genomic_DNA"/>
</dbReference>
<dbReference type="Pfam" id="PF00130">
    <property type="entry name" value="C1_1"/>
    <property type="match status" value="1"/>
</dbReference>
<dbReference type="Proteomes" id="UP000230423">
    <property type="component" value="Unassembled WGS sequence"/>
</dbReference>
<keyword evidence="1" id="KW-0479">Metal-binding</keyword>
<evidence type="ECO:0000259" key="3">
    <source>
        <dbReference type="PROSITE" id="PS50081"/>
    </source>
</evidence>
<dbReference type="PROSITE" id="PS50081">
    <property type="entry name" value="ZF_DAG_PE_2"/>
    <property type="match status" value="1"/>
</dbReference>
<dbReference type="AlphaFoldDB" id="A0A2G9TNG0"/>
<dbReference type="InterPro" id="IPR002219">
    <property type="entry name" value="PKC_DAG/PE"/>
</dbReference>
<dbReference type="GO" id="GO:0004143">
    <property type="term" value="F:ATP-dependent diacylglycerol kinase activity"/>
    <property type="evidence" value="ECO:0007669"/>
    <property type="project" value="InterPro"/>
</dbReference>
<dbReference type="Gene3D" id="3.30.60.20">
    <property type="match status" value="2"/>
</dbReference>
<keyword evidence="5" id="KW-1185">Reference proteome</keyword>
<evidence type="ECO:0000313" key="5">
    <source>
        <dbReference type="Proteomes" id="UP000230423"/>
    </source>
</evidence>
<protein>
    <submittedName>
        <fullName evidence="4">Phorbol esters/diacylglycerol binding domain protein</fullName>
    </submittedName>
</protein>
<keyword evidence="2" id="KW-0862">Zinc</keyword>
<name>A0A2G9TNG0_TELCI</name>
<evidence type="ECO:0000256" key="2">
    <source>
        <dbReference type="ARBA" id="ARBA00022833"/>
    </source>
</evidence>
<dbReference type="GO" id="GO:0007165">
    <property type="term" value="P:signal transduction"/>
    <property type="evidence" value="ECO:0007669"/>
    <property type="project" value="InterPro"/>
</dbReference>
<proteinExistence type="predicted"/>
<feature type="domain" description="Phorbol-ester/DAG-type" evidence="3">
    <location>
        <begin position="1"/>
        <end position="45"/>
    </location>
</feature>
<accession>A0A2G9TNG0</accession>
<sequence>MNHHRPTFCNYCREKLSGLTWHGWSCETCKMKAHKKCMSSIVEKCKWTIECTVPSHLQYISPENSIVAHQWVEGNLAMSSKCVVCEKVCGSVLKLAVVNVAVDLRYLFLLIRNLVTTKGNA</sequence>
<dbReference type="InterPro" id="IPR037607">
    <property type="entry name" value="DGK"/>
</dbReference>
<reference evidence="4 5" key="1">
    <citation type="submission" date="2015-09" db="EMBL/GenBank/DDBJ databases">
        <title>Draft genome of the parasitic nematode Teladorsagia circumcincta isolate WARC Sus (inbred).</title>
        <authorList>
            <person name="Mitreva M."/>
        </authorList>
    </citation>
    <scope>NUCLEOTIDE SEQUENCE [LARGE SCALE GENOMIC DNA]</scope>
    <source>
        <strain evidence="4 5">S</strain>
    </source>
</reference>